<name>A0A9P4NRU4_9PEZI</name>
<evidence type="ECO:0000313" key="2">
    <source>
        <dbReference type="Proteomes" id="UP000800235"/>
    </source>
</evidence>
<evidence type="ECO:0000313" key="1">
    <source>
        <dbReference type="EMBL" id="KAF2430154.1"/>
    </source>
</evidence>
<organism evidence="1 2">
    <name type="scientific">Tothia fuscella</name>
    <dbReference type="NCBI Taxonomy" id="1048955"/>
    <lineage>
        <taxon>Eukaryota</taxon>
        <taxon>Fungi</taxon>
        <taxon>Dikarya</taxon>
        <taxon>Ascomycota</taxon>
        <taxon>Pezizomycotina</taxon>
        <taxon>Dothideomycetes</taxon>
        <taxon>Pleosporomycetidae</taxon>
        <taxon>Venturiales</taxon>
        <taxon>Cylindrosympodiaceae</taxon>
        <taxon>Tothia</taxon>
    </lineage>
</organism>
<dbReference type="EMBL" id="MU007041">
    <property type="protein sequence ID" value="KAF2430154.1"/>
    <property type="molecule type" value="Genomic_DNA"/>
</dbReference>
<sequence>MSTEIISCSHLTALLILSNTTQDQGTDIGRRIEANCARIWGADAQYDLDMETNDNIHYQRFVKKDFGDSFSAPLIATVSCRGEAAALAQLDRELAQLADHVESGQMKPEQKAKLIAKAEKTNEDAWKKVFENFEKRKGLQGQGKIDEKKDSNV</sequence>
<protein>
    <submittedName>
        <fullName evidence="1">Uncharacterized protein</fullName>
    </submittedName>
</protein>
<dbReference type="OrthoDB" id="3552169at2759"/>
<accession>A0A9P4NRU4</accession>
<gene>
    <name evidence="1" type="ORF">EJ08DRAFT_649944</name>
</gene>
<dbReference type="AlphaFoldDB" id="A0A9P4NRU4"/>
<comment type="caution">
    <text evidence="1">The sequence shown here is derived from an EMBL/GenBank/DDBJ whole genome shotgun (WGS) entry which is preliminary data.</text>
</comment>
<reference evidence="1" key="1">
    <citation type="journal article" date="2020" name="Stud. Mycol.">
        <title>101 Dothideomycetes genomes: a test case for predicting lifestyles and emergence of pathogens.</title>
        <authorList>
            <person name="Haridas S."/>
            <person name="Albert R."/>
            <person name="Binder M."/>
            <person name="Bloem J."/>
            <person name="Labutti K."/>
            <person name="Salamov A."/>
            <person name="Andreopoulos B."/>
            <person name="Baker S."/>
            <person name="Barry K."/>
            <person name="Bills G."/>
            <person name="Bluhm B."/>
            <person name="Cannon C."/>
            <person name="Castanera R."/>
            <person name="Culley D."/>
            <person name="Daum C."/>
            <person name="Ezra D."/>
            <person name="Gonzalez J."/>
            <person name="Henrissat B."/>
            <person name="Kuo A."/>
            <person name="Liang C."/>
            <person name="Lipzen A."/>
            <person name="Lutzoni F."/>
            <person name="Magnuson J."/>
            <person name="Mondo S."/>
            <person name="Nolan M."/>
            <person name="Ohm R."/>
            <person name="Pangilinan J."/>
            <person name="Park H.-J."/>
            <person name="Ramirez L."/>
            <person name="Alfaro M."/>
            <person name="Sun H."/>
            <person name="Tritt A."/>
            <person name="Yoshinaga Y."/>
            <person name="Zwiers L.-H."/>
            <person name="Turgeon B."/>
            <person name="Goodwin S."/>
            <person name="Spatafora J."/>
            <person name="Crous P."/>
            <person name="Grigoriev I."/>
        </authorList>
    </citation>
    <scope>NUCLEOTIDE SEQUENCE</scope>
    <source>
        <strain evidence="1">CBS 130266</strain>
    </source>
</reference>
<proteinExistence type="predicted"/>
<dbReference type="Proteomes" id="UP000800235">
    <property type="component" value="Unassembled WGS sequence"/>
</dbReference>
<keyword evidence="2" id="KW-1185">Reference proteome</keyword>